<accession>A0A3G4ZQV8</accession>
<organism evidence="1">
    <name type="scientific">Terrestrivirus sp</name>
    <dbReference type="NCBI Taxonomy" id="2487775"/>
    <lineage>
        <taxon>Viruses</taxon>
        <taxon>Varidnaviria</taxon>
        <taxon>Bamfordvirae</taxon>
        <taxon>Nucleocytoviricota</taxon>
        <taxon>Megaviricetes</taxon>
        <taxon>Imitervirales</taxon>
        <taxon>Mimiviridae</taxon>
        <taxon>Klosneuvirinae</taxon>
    </lineage>
</organism>
<dbReference type="EMBL" id="MK071990">
    <property type="protein sequence ID" value="AYV76714.1"/>
    <property type="molecule type" value="Genomic_DNA"/>
</dbReference>
<evidence type="ECO:0000313" key="1">
    <source>
        <dbReference type="EMBL" id="AYV76714.1"/>
    </source>
</evidence>
<protein>
    <submittedName>
        <fullName evidence="1">Uncharacterized protein</fullName>
    </submittedName>
</protein>
<gene>
    <name evidence="1" type="ORF">Terrestrivirus12_17</name>
</gene>
<sequence length="140" mass="16232">MFDLMFQLIKNKFTQPSVTEVRLSLKEQTELKAKVTECRKKEQDEIKKITACRNSILEEFKKICIQTADKDGIKKDILFTVSNNLINCVDDSGNVTDRVIKAIPNDILRLCLGNDKTVDFRTNYSRTFNNSRLEIHFRAI</sequence>
<name>A0A3G4ZQV8_9VIRU</name>
<reference evidence="1" key="1">
    <citation type="submission" date="2018-10" db="EMBL/GenBank/DDBJ databases">
        <title>Hidden diversity of soil giant viruses.</title>
        <authorList>
            <person name="Schulz F."/>
            <person name="Alteio L."/>
            <person name="Goudeau D."/>
            <person name="Ryan E.M."/>
            <person name="Malmstrom R.R."/>
            <person name="Blanchard J."/>
            <person name="Woyke T."/>
        </authorList>
    </citation>
    <scope>NUCLEOTIDE SEQUENCE</scope>
    <source>
        <strain evidence="1">TEV1</strain>
    </source>
</reference>
<proteinExistence type="predicted"/>